<evidence type="ECO:0008006" key="2">
    <source>
        <dbReference type="Google" id="ProtNLM"/>
    </source>
</evidence>
<reference evidence="1" key="1">
    <citation type="submission" date="2016-09" db="EMBL/GenBank/DDBJ databases">
        <authorList>
            <person name="Capua I."/>
            <person name="De Benedictis P."/>
            <person name="Joannis T."/>
            <person name="Lombin L.H."/>
            <person name="Cattoli G."/>
        </authorList>
    </citation>
    <scope>NUCLEOTIDE SEQUENCE</scope>
    <source>
        <strain evidence="1">B9</strain>
    </source>
</reference>
<accession>A0A1K0IQL7</accession>
<dbReference type="Gene3D" id="2.60.200.60">
    <property type="match status" value="1"/>
</dbReference>
<protein>
    <recommendedName>
        <fullName evidence="2">PAAR domain-containing protein</fullName>
    </recommendedName>
</protein>
<sequence length="85" mass="8921">MSQIVRIGDDNDHGGKVLTGSTTMKFGKRGVARKGDKVSCPLHGENVIIEGSEMFRDGGVPVALHGHQCACGCRLIASFPNANIG</sequence>
<organism evidence="1">
    <name type="scientific">Cupriavidus necator</name>
    <name type="common">Alcaligenes eutrophus</name>
    <name type="synonym">Ralstonia eutropha</name>
    <dbReference type="NCBI Taxonomy" id="106590"/>
    <lineage>
        <taxon>Bacteria</taxon>
        <taxon>Pseudomonadati</taxon>
        <taxon>Pseudomonadota</taxon>
        <taxon>Betaproteobacteria</taxon>
        <taxon>Burkholderiales</taxon>
        <taxon>Burkholderiaceae</taxon>
        <taxon>Cupriavidus</taxon>
    </lineage>
</organism>
<dbReference type="RefSeq" id="WP_340530107.1">
    <property type="nucleotide sequence ID" value="NZ_FMSH01000498.1"/>
</dbReference>
<dbReference type="CDD" id="cd14744">
    <property type="entry name" value="PAAR_CT_2"/>
    <property type="match status" value="1"/>
</dbReference>
<dbReference type="EMBL" id="FMSH01000498">
    <property type="protein sequence ID" value="SCU98349.1"/>
    <property type="molecule type" value="Genomic_DNA"/>
</dbReference>
<dbReference type="AlphaFoldDB" id="A0A1K0IQL7"/>
<proteinExistence type="predicted"/>
<dbReference type="InterPro" id="IPR008727">
    <property type="entry name" value="PAAR_motif"/>
</dbReference>
<gene>
    <name evidence="1" type="ORF">CNECB9_5470005</name>
</gene>
<dbReference type="Pfam" id="PF05488">
    <property type="entry name" value="PAAR_motif"/>
    <property type="match status" value="1"/>
</dbReference>
<name>A0A1K0IQL7_CUPNE</name>
<evidence type="ECO:0000313" key="1">
    <source>
        <dbReference type="EMBL" id="SCU98349.1"/>
    </source>
</evidence>